<evidence type="ECO:0000259" key="2">
    <source>
        <dbReference type="Pfam" id="PF13472"/>
    </source>
</evidence>
<comment type="caution">
    <text evidence="3">The sequence shown here is derived from an EMBL/GenBank/DDBJ whole genome shotgun (WGS) entry which is preliminary data.</text>
</comment>
<proteinExistence type="predicted"/>
<feature type="domain" description="SGNH hydrolase-type esterase" evidence="2">
    <location>
        <begin position="62"/>
        <end position="219"/>
    </location>
</feature>
<feature type="transmembrane region" description="Helical" evidence="1">
    <location>
        <begin position="30"/>
        <end position="50"/>
    </location>
</feature>
<name>A0A4R6YCN9_9HYPH</name>
<keyword evidence="1" id="KW-0472">Membrane</keyword>
<dbReference type="InterPro" id="IPR036514">
    <property type="entry name" value="SGNH_hydro_sf"/>
</dbReference>
<keyword evidence="4" id="KW-1185">Reference proteome</keyword>
<keyword evidence="1" id="KW-0812">Transmembrane</keyword>
<dbReference type="SUPFAM" id="SSF52266">
    <property type="entry name" value="SGNH hydrolase"/>
    <property type="match status" value="1"/>
</dbReference>
<dbReference type="Pfam" id="PF13472">
    <property type="entry name" value="Lipase_GDSL_2"/>
    <property type="match status" value="1"/>
</dbReference>
<dbReference type="InterPro" id="IPR013830">
    <property type="entry name" value="SGNH_hydro"/>
</dbReference>
<dbReference type="InterPro" id="IPR051532">
    <property type="entry name" value="Ester_Hydrolysis_Enzymes"/>
</dbReference>
<dbReference type="AlphaFoldDB" id="A0A4R6YCN9"/>
<organism evidence="3 4">
    <name type="scientific">Aquamicrobium defluvii</name>
    <dbReference type="NCBI Taxonomy" id="69279"/>
    <lineage>
        <taxon>Bacteria</taxon>
        <taxon>Pseudomonadati</taxon>
        <taxon>Pseudomonadota</taxon>
        <taxon>Alphaproteobacteria</taxon>
        <taxon>Hyphomicrobiales</taxon>
        <taxon>Phyllobacteriaceae</taxon>
        <taxon>Aquamicrobium</taxon>
    </lineage>
</organism>
<reference evidence="3 4" key="1">
    <citation type="submission" date="2019-03" db="EMBL/GenBank/DDBJ databases">
        <title>Genomic Encyclopedia of Type Strains, Phase IV (KMG-IV): sequencing the most valuable type-strain genomes for metagenomic binning, comparative biology and taxonomic classification.</title>
        <authorList>
            <person name="Goeker M."/>
        </authorList>
    </citation>
    <scope>NUCLEOTIDE SEQUENCE [LARGE SCALE GENOMIC DNA]</scope>
    <source>
        <strain evidence="3 4">DSM 11603</strain>
    </source>
</reference>
<dbReference type="Gene3D" id="3.40.50.1110">
    <property type="entry name" value="SGNH hydrolase"/>
    <property type="match status" value="1"/>
</dbReference>
<evidence type="ECO:0000313" key="4">
    <source>
        <dbReference type="Proteomes" id="UP000294958"/>
    </source>
</evidence>
<sequence>MEGRAKARMQASCANVSTYGGKSMAFKYKFLCPAMVWGAMLFSVALSLAAPARSEPVQIVGFGDSLMAGFGLGPGEGFTEQLQEALRAKGHDVTVSNAGVSGDTTSGGLARLDWSVPDGTDLVILELGANDMLRGIDPAIVEKNLDEMIARLKARGMKVVLAGMLAAPNLGHAYGEAFGSLYPRLAQKHEVVLYPFFLDGVAAVQELLSEDGMHPSAGGIRTIVERILPTVEQAMAALPQD</sequence>
<dbReference type="PANTHER" id="PTHR30383">
    <property type="entry name" value="THIOESTERASE 1/PROTEASE 1/LYSOPHOSPHOLIPASE L1"/>
    <property type="match status" value="1"/>
</dbReference>
<dbReference type="Proteomes" id="UP000294958">
    <property type="component" value="Unassembled WGS sequence"/>
</dbReference>
<dbReference type="EMBL" id="SNZF01000022">
    <property type="protein sequence ID" value="TDR33453.1"/>
    <property type="molecule type" value="Genomic_DNA"/>
</dbReference>
<evidence type="ECO:0000313" key="3">
    <source>
        <dbReference type="EMBL" id="TDR33453.1"/>
    </source>
</evidence>
<dbReference type="GO" id="GO:0004622">
    <property type="term" value="F:phosphatidylcholine lysophospholipase activity"/>
    <property type="evidence" value="ECO:0007669"/>
    <property type="project" value="TreeGrafter"/>
</dbReference>
<keyword evidence="1" id="KW-1133">Transmembrane helix</keyword>
<gene>
    <name evidence="3" type="ORF">DES43_12247</name>
</gene>
<dbReference type="PANTHER" id="PTHR30383:SF24">
    <property type="entry name" value="THIOESTERASE 1_PROTEASE 1_LYSOPHOSPHOLIPASE L1"/>
    <property type="match status" value="1"/>
</dbReference>
<protein>
    <submittedName>
        <fullName evidence="3">Acyl-CoA thioesterase-1</fullName>
    </submittedName>
</protein>
<accession>A0A4R6YCN9</accession>
<dbReference type="CDD" id="cd01822">
    <property type="entry name" value="Lysophospholipase_L1_like"/>
    <property type="match status" value="1"/>
</dbReference>
<evidence type="ECO:0000256" key="1">
    <source>
        <dbReference type="SAM" id="Phobius"/>
    </source>
</evidence>